<dbReference type="AlphaFoldDB" id="A0A2G1W7J4"/>
<evidence type="ECO:0000256" key="1">
    <source>
        <dbReference type="SAM" id="MobiDB-lite"/>
    </source>
</evidence>
<gene>
    <name evidence="2" type="ORF">CEE69_11245</name>
</gene>
<name>A0A2G1W7J4_9BACT</name>
<dbReference type="EMBL" id="NIZW01000008">
    <property type="protein sequence ID" value="PHQ35003.1"/>
    <property type="molecule type" value="Genomic_DNA"/>
</dbReference>
<sequence length="61" mass="7012">MTHPCRSVWGGIISSLNYLDRATRDSQDKNCDANYTRIEETATPSTRESRDSVRRKLHAPF</sequence>
<feature type="region of interest" description="Disordered" evidence="1">
    <location>
        <begin position="30"/>
        <end position="61"/>
    </location>
</feature>
<organism evidence="2 3">
    <name type="scientific">Rhodopirellula bahusiensis</name>
    <dbReference type="NCBI Taxonomy" id="2014065"/>
    <lineage>
        <taxon>Bacteria</taxon>
        <taxon>Pseudomonadati</taxon>
        <taxon>Planctomycetota</taxon>
        <taxon>Planctomycetia</taxon>
        <taxon>Pirellulales</taxon>
        <taxon>Pirellulaceae</taxon>
        <taxon>Rhodopirellula</taxon>
    </lineage>
</organism>
<dbReference type="GeneID" id="90612317"/>
<reference evidence="2 3" key="1">
    <citation type="submission" date="2017-06" db="EMBL/GenBank/DDBJ databases">
        <title>Description of Rhodopirellula bahusiensis sp. nov.</title>
        <authorList>
            <person name="Kizina J."/>
            <person name="Harder J."/>
        </authorList>
    </citation>
    <scope>NUCLEOTIDE SEQUENCE [LARGE SCALE GENOMIC DNA]</scope>
    <source>
        <strain evidence="2 3">SWK21</strain>
    </source>
</reference>
<accession>A0A2G1W7J4</accession>
<dbReference type="Proteomes" id="UP000225740">
    <property type="component" value="Unassembled WGS sequence"/>
</dbReference>
<proteinExistence type="predicted"/>
<protein>
    <submittedName>
        <fullName evidence="2">Uncharacterized protein</fullName>
    </submittedName>
</protein>
<dbReference type="RefSeq" id="WP_143549199.1">
    <property type="nucleotide sequence ID" value="NZ_NIZW01000008.1"/>
</dbReference>
<comment type="caution">
    <text evidence="2">The sequence shown here is derived from an EMBL/GenBank/DDBJ whole genome shotgun (WGS) entry which is preliminary data.</text>
</comment>
<evidence type="ECO:0000313" key="3">
    <source>
        <dbReference type="Proteomes" id="UP000225740"/>
    </source>
</evidence>
<keyword evidence="3" id="KW-1185">Reference proteome</keyword>
<evidence type="ECO:0000313" key="2">
    <source>
        <dbReference type="EMBL" id="PHQ35003.1"/>
    </source>
</evidence>